<evidence type="ECO:0008006" key="4">
    <source>
        <dbReference type="Google" id="ProtNLM"/>
    </source>
</evidence>
<sequence length="184" mass="20123">MSAAFPPDQFDDEVEVMPGVYLIKRKPKAPAAASADAAAAAAAIGMAPGTQPGGVMYGEVTLSDNVEFLNQERDRLSHSIKLLVKSNQELREADPNDPDFTEAIAENVKVIEKRLLMIETIDRRIRELIGADVHRCGSEAAGPRHPAQEAQKQQQQPSREPQAHNQEQRQTEAEDADDQGGVFL</sequence>
<feature type="region of interest" description="Disordered" evidence="1">
    <location>
        <begin position="137"/>
        <end position="184"/>
    </location>
</feature>
<evidence type="ECO:0000313" key="3">
    <source>
        <dbReference type="Proteomes" id="UP001527925"/>
    </source>
</evidence>
<proteinExistence type="predicted"/>
<organism evidence="2 3">
    <name type="scientific">Polyrhizophydium stewartii</name>
    <dbReference type="NCBI Taxonomy" id="2732419"/>
    <lineage>
        <taxon>Eukaryota</taxon>
        <taxon>Fungi</taxon>
        <taxon>Fungi incertae sedis</taxon>
        <taxon>Chytridiomycota</taxon>
        <taxon>Chytridiomycota incertae sedis</taxon>
        <taxon>Chytridiomycetes</taxon>
        <taxon>Rhizophydiales</taxon>
        <taxon>Rhizophydiales incertae sedis</taxon>
        <taxon>Polyrhizophydium</taxon>
    </lineage>
</organism>
<dbReference type="EMBL" id="JADGIZ020000006">
    <property type="protein sequence ID" value="KAL2918601.1"/>
    <property type="molecule type" value="Genomic_DNA"/>
</dbReference>
<gene>
    <name evidence="2" type="ORF">HK105_202002</name>
</gene>
<keyword evidence="3" id="KW-1185">Reference proteome</keyword>
<evidence type="ECO:0000313" key="2">
    <source>
        <dbReference type="EMBL" id="KAL2918601.1"/>
    </source>
</evidence>
<evidence type="ECO:0000256" key="1">
    <source>
        <dbReference type="SAM" id="MobiDB-lite"/>
    </source>
</evidence>
<protein>
    <recommendedName>
        <fullName evidence="4">Biogenesis of lysosome-related organelles complex 1 subunit 7</fullName>
    </recommendedName>
</protein>
<comment type="caution">
    <text evidence="2">The sequence shown here is derived from an EMBL/GenBank/DDBJ whole genome shotgun (WGS) entry which is preliminary data.</text>
</comment>
<feature type="compositionally biased region" description="Low complexity" evidence="1">
    <location>
        <begin position="148"/>
        <end position="160"/>
    </location>
</feature>
<dbReference type="Proteomes" id="UP001527925">
    <property type="component" value="Unassembled WGS sequence"/>
</dbReference>
<reference evidence="2 3" key="1">
    <citation type="submission" date="2023-09" db="EMBL/GenBank/DDBJ databases">
        <title>Pangenome analysis of Batrachochytrium dendrobatidis and related Chytrids.</title>
        <authorList>
            <person name="Yacoub M.N."/>
            <person name="Stajich J.E."/>
            <person name="James T.Y."/>
        </authorList>
    </citation>
    <scope>NUCLEOTIDE SEQUENCE [LARGE SCALE GENOMIC DNA]</scope>
    <source>
        <strain evidence="2 3">JEL0888</strain>
    </source>
</reference>
<name>A0ABR4NGL2_9FUNG</name>
<accession>A0ABR4NGL2</accession>